<reference evidence="14" key="1">
    <citation type="submission" date="2020-10" db="EMBL/GenBank/DDBJ databases">
        <authorList>
            <person name="Gilroy R."/>
        </authorList>
    </citation>
    <scope>NUCLEOTIDE SEQUENCE</scope>
    <source>
        <strain evidence="14">CHK154-7741</strain>
    </source>
</reference>
<gene>
    <name evidence="11" type="primary">atpF</name>
    <name evidence="14" type="ORF">IAD26_03800</name>
</gene>
<evidence type="ECO:0000256" key="13">
    <source>
        <dbReference type="SAM" id="Coils"/>
    </source>
</evidence>
<keyword evidence="2 11" id="KW-0138">CF(0)</keyword>
<dbReference type="InterPro" id="IPR002146">
    <property type="entry name" value="ATP_synth_b/b'su_bac/chlpt"/>
</dbReference>
<evidence type="ECO:0000256" key="8">
    <source>
        <dbReference type="ARBA" id="ARBA00023310"/>
    </source>
</evidence>
<comment type="subunit">
    <text evidence="11">F-type ATPases have 2 components, F(1) - the catalytic core - and F(0) - the membrane proton channel. F(1) has five subunits: alpha(3), beta(3), gamma(1), delta(1), epsilon(1). F(0) has three main subunits: a(1), b(2) and c(10-14). The alpha and beta chains form an alternating ring which encloses part of the gamma chain. F(1) is attached to F(0) by a central stalk formed by the gamma and epsilon chains, while a peripheral stalk is formed by the delta and b chains.</text>
</comment>
<comment type="function">
    <text evidence="9 11">F(1)F(0) ATP synthase produces ATP from ADP in the presence of a proton or sodium gradient. F-type ATPases consist of two structural domains, F(1) containing the extramembraneous catalytic core and F(0) containing the membrane proton channel, linked together by a central stalk and a peripheral stalk. During catalysis, ATP synthesis in the catalytic domain of F(1) is coupled via a rotary mechanism of the central stalk subunits to proton translocation.</text>
</comment>
<dbReference type="GO" id="GO:0046933">
    <property type="term" value="F:proton-transporting ATP synthase activity, rotational mechanism"/>
    <property type="evidence" value="ECO:0007669"/>
    <property type="project" value="UniProtKB-UniRule"/>
</dbReference>
<dbReference type="HAMAP" id="MF_01398">
    <property type="entry name" value="ATP_synth_b_bprime"/>
    <property type="match status" value="1"/>
</dbReference>
<organism evidence="14 15">
    <name type="scientific">Candidatus Limenecus avicola</name>
    <dbReference type="NCBI Taxonomy" id="2840847"/>
    <lineage>
        <taxon>Bacteria</taxon>
        <taxon>Bacillati</taxon>
        <taxon>Bacillota</taxon>
        <taxon>Clostridia</taxon>
        <taxon>Eubacteriales</taxon>
        <taxon>Clostridiaceae</taxon>
        <taxon>Clostridiaceae incertae sedis</taxon>
        <taxon>Candidatus Limenecus</taxon>
    </lineage>
</organism>
<sequence>MLDFSFSNILHSNVINFAIMIALFAFIAYKLKVGQKIEDMTASIKSKVEESDAIKEEAKKDFQNIADSLEHIEDELKAIVDKAEQTAKSFEQKAREDLDKSVALLKQNIEKQIETEQNHIKGELLNNVASSSIEIAQRQIKTALDKDKQLHRKYIEDFINSIDKADV</sequence>
<evidence type="ECO:0000313" key="14">
    <source>
        <dbReference type="EMBL" id="HIU92241.1"/>
    </source>
</evidence>
<feature type="coiled-coil region" evidence="13">
    <location>
        <begin position="55"/>
        <end position="115"/>
    </location>
</feature>
<keyword evidence="5 11" id="KW-1133">Transmembrane helix</keyword>
<keyword evidence="6 11" id="KW-0406">Ion transport</keyword>
<comment type="subcellular location">
    <subcellularLocation>
        <location evidence="11">Cell membrane</location>
        <topology evidence="11">Single-pass membrane protein</topology>
    </subcellularLocation>
    <subcellularLocation>
        <location evidence="10">Endomembrane system</location>
        <topology evidence="10">Single-pass membrane protein</topology>
    </subcellularLocation>
</comment>
<protein>
    <recommendedName>
        <fullName evidence="11">ATP synthase subunit b</fullName>
    </recommendedName>
    <alternativeName>
        <fullName evidence="11">ATP synthase F(0) sector subunit b</fullName>
    </alternativeName>
    <alternativeName>
        <fullName evidence="11">ATPase subunit I</fullName>
    </alternativeName>
    <alternativeName>
        <fullName evidence="11">F-type ATPase subunit b</fullName>
        <shortName evidence="11">F-ATPase subunit b</shortName>
    </alternativeName>
</protein>
<name>A0A9D1MZN5_9CLOT</name>
<proteinExistence type="inferred from homology"/>
<keyword evidence="13" id="KW-0175">Coiled coil</keyword>
<evidence type="ECO:0000256" key="2">
    <source>
        <dbReference type="ARBA" id="ARBA00022547"/>
    </source>
</evidence>
<dbReference type="GO" id="GO:0045259">
    <property type="term" value="C:proton-transporting ATP synthase complex"/>
    <property type="evidence" value="ECO:0007669"/>
    <property type="project" value="UniProtKB-KW"/>
</dbReference>
<keyword evidence="3 11" id="KW-0812">Transmembrane</keyword>
<evidence type="ECO:0000256" key="11">
    <source>
        <dbReference type="HAMAP-Rule" id="MF_01398"/>
    </source>
</evidence>
<dbReference type="Proteomes" id="UP000886748">
    <property type="component" value="Unassembled WGS sequence"/>
</dbReference>
<evidence type="ECO:0000256" key="12">
    <source>
        <dbReference type="RuleBase" id="RU003848"/>
    </source>
</evidence>
<evidence type="ECO:0000256" key="9">
    <source>
        <dbReference type="ARBA" id="ARBA00025198"/>
    </source>
</evidence>
<reference evidence="14" key="2">
    <citation type="journal article" date="2021" name="PeerJ">
        <title>Extensive microbial diversity within the chicken gut microbiome revealed by metagenomics and culture.</title>
        <authorList>
            <person name="Gilroy R."/>
            <person name="Ravi A."/>
            <person name="Getino M."/>
            <person name="Pursley I."/>
            <person name="Horton D.L."/>
            <person name="Alikhan N.F."/>
            <person name="Baker D."/>
            <person name="Gharbi K."/>
            <person name="Hall N."/>
            <person name="Watson M."/>
            <person name="Adriaenssens E.M."/>
            <person name="Foster-Nyarko E."/>
            <person name="Jarju S."/>
            <person name="Secka A."/>
            <person name="Antonio M."/>
            <person name="Oren A."/>
            <person name="Chaudhuri R.R."/>
            <person name="La Ragione R."/>
            <person name="Hildebrand F."/>
            <person name="Pallen M.J."/>
        </authorList>
    </citation>
    <scope>NUCLEOTIDE SEQUENCE</scope>
    <source>
        <strain evidence="14">CHK154-7741</strain>
    </source>
</reference>
<evidence type="ECO:0000256" key="4">
    <source>
        <dbReference type="ARBA" id="ARBA00022781"/>
    </source>
</evidence>
<comment type="similarity">
    <text evidence="11 12">Belongs to the ATPase B chain family.</text>
</comment>
<dbReference type="Pfam" id="PF00430">
    <property type="entry name" value="ATP-synt_B"/>
    <property type="match status" value="1"/>
</dbReference>
<accession>A0A9D1MZN5</accession>
<evidence type="ECO:0000256" key="10">
    <source>
        <dbReference type="ARBA" id="ARBA00037847"/>
    </source>
</evidence>
<dbReference type="CDD" id="cd06503">
    <property type="entry name" value="ATP-synt_Fo_b"/>
    <property type="match status" value="1"/>
</dbReference>
<evidence type="ECO:0000256" key="1">
    <source>
        <dbReference type="ARBA" id="ARBA00022448"/>
    </source>
</evidence>
<evidence type="ECO:0000256" key="5">
    <source>
        <dbReference type="ARBA" id="ARBA00022989"/>
    </source>
</evidence>
<keyword evidence="8 11" id="KW-0066">ATP synthesis</keyword>
<keyword evidence="4 11" id="KW-0375">Hydrogen ion transport</keyword>
<evidence type="ECO:0000256" key="3">
    <source>
        <dbReference type="ARBA" id="ARBA00022692"/>
    </source>
</evidence>
<keyword evidence="11" id="KW-1003">Cell membrane</keyword>
<dbReference type="GO" id="GO:0005886">
    <property type="term" value="C:plasma membrane"/>
    <property type="evidence" value="ECO:0007669"/>
    <property type="project" value="UniProtKB-SubCell"/>
</dbReference>
<evidence type="ECO:0000256" key="7">
    <source>
        <dbReference type="ARBA" id="ARBA00023136"/>
    </source>
</evidence>
<dbReference type="EMBL" id="DVOD01000028">
    <property type="protein sequence ID" value="HIU92241.1"/>
    <property type="molecule type" value="Genomic_DNA"/>
</dbReference>
<feature type="transmembrane region" description="Helical" evidence="11">
    <location>
        <begin position="12"/>
        <end position="31"/>
    </location>
</feature>
<comment type="function">
    <text evidence="11">Component of the F(0) channel, it forms part of the peripheral stalk, linking F(1) to F(0).</text>
</comment>
<keyword evidence="7 11" id="KW-0472">Membrane</keyword>
<comment type="caution">
    <text evidence="14">The sequence shown here is derived from an EMBL/GenBank/DDBJ whole genome shotgun (WGS) entry which is preliminary data.</text>
</comment>
<evidence type="ECO:0000256" key="6">
    <source>
        <dbReference type="ARBA" id="ARBA00023065"/>
    </source>
</evidence>
<evidence type="ECO:0000313" key="15">
    <source>
        <dbReference type="Proteomes" id="UP000886748"/>
    </source>
</evidence>
<keyword evidence="1 11" id="KW-0813">Transport</keyword>
<dbReference type="AlphaFoldDB" id="A0A9D1MZN5"/>
<dbReference type="GO" id="GO:0012505">
    <property type="term" value="C:endomembrane system"/>
    <property type="evidence" value="ECO:0007669"/>
    <property type="project" value="UniProtKB-SubCell"/>
</dbReference>